<keyword evidence="2" id="KW-0812">Transmembrane</keyword>
<keyword evidence="2" id="KW-1133">Transmembrane helix</keyword>
<sequence length="635" mass="61473">MSAAVEAAFGGEGAAQWDPQQAASSPASAAAATAGVAAGAGIAAGAGAVAADAGGALGAATMGGYAAFSTLHDGTDTAEVRGQEQERDQELVGVGSGAATLVPSAAASGPAAAAGTSGPDAAAAAAARRALAGTYPSLVANGSASATFPAAAFGAWCAADSACAAAGSLNLSLLHTTDAASVAAITSAVLNWPSPLSAASGSGVLVTGQALVSGVVELQLEAYAAKKDAPICSAASGAGACSAQLVIPLLSGAVDVTKSTACIRLEPTILGSGYQAVGYPTNGTDGTAVVGIITNNALRCNTTKFGKHLVMQYKQTSAVPPSPPAATSPPPPAPPPPLNATGAVLTSEVELKVEVVVGVSFDDLAASNDTLTQLKTSLESSLAASLDSAVPALLLLSRGLASASSGTISRISRYSGAKETAVTVQFVIRVPAGATEAQISALVALLTTNTTAIFSGSVYTSKFMGPAAVTRVVAEDGGGISVGGAVGIALGCLAGLVLLLGGGYAAYRFRAYQALLPKRPDGDWDEYGVAVVQPRKDKDRAARRERSKPSAVVPVESEAAAVVPPPWAGANAPTVDPAAAAPQAPQAPQAPVAAGGMAGAGAVGGAGGAAAGRVSDGGGGPGLKSEADLRGAWGY</sequence>
<reference evidence="3" key="1">
    <citation type="journal article" date="2020" name="bioRxiv">
        <title>Comparative genomics of Chlamydomonas.</title>
        <authorList>
            <person name="Craig R.J."/>
            <person name="Hasan A.R."/>
            <person name="Ness R.W."/>
            <person name="Keightley P.D."/>
        </authorList>
    </citation>
    <scope>NUCLEOTIDE SEQUENCE</scope>
    <source>
        <strain evidence="3">SAG 7.73</strain>
    </source>
</reference>
<evidence type="ECO:0000256" key="1">
    <source>
        <dbReference type="SAM" id="MobiDB-lite"/>
    </source>
</evidence>
<dbReference type="EMBL" id="JAEHOC010000015">
    <property type="protein sequence ID" value="KAG2435395.1"/>
    <property type="molecule type" value="Genomic_DNA"/>
</dbReference>
<feature type="compositionally biased region" description="Gly residues" evidence="1">
    <location>
        <begin position="596"/>
        <end position="622"/>
    </location>
</feature>
<feature type="transmembrane region" description="Helical" evidence="2">
    <location>
        <begin position="485"/>
        <end position="507"/>
    </location>
</feature>
<dbReference type="AlphaFoldDB" id="A0A835TCD7"/>
<feature type="compositionally biased region" description="Basic and acidic residues" evidence="1">
    <location>
        <begin position="535"/>
        <end position="548"/>
    </location>
</feature>
<feature type="region of interest" description="Disordered" evidence="1">
    <location>
        <begin position="316"/>
        <end position="340"/>
    </location>
</feature>
<keyword evidence="2" id="KW-0472">Membrane</keyword>
<proteinExistence type="predicted"/>
<feature type="compositionally biased region" description="Pro residues" evidence="1">
    <location>
        <begin position="320"/>
        <end position="338"/>
    </location>
</feature>
<comment type="caution">
    <text evidence="3">The sequence shown here is derived from an EMBL/GenBank/DDBJ whole genome shotgun (WGS) entry which is preliminary data.</text>
</comment>
<dbReference type="OrthoDB" id="549774at2759"/>
<feature type="compositionally biased region" description="Low complexity" evidence="1">
    <location>
        <begin position="573"/>
        <end position="595"/>
    </location>
</feature>
<evidence type="ECO:0000313" key="4">
    <source>
        <dbReference type="Proteomes" id="UP000650467"/>
    </source>
</evidence>
<feature type="region of interest" description="Disordered" evidence="1">
    <location>
        <begin position="573"/>
        <end position="635"/>
    </location>
</feature>
<dbReference type="PANTHER" id="PTHR45725:SF18">
    <property type="entry name" value="ORC1-LIKE AAA ATPASE DOMAIN-CONTAINING PROTEIN"/>
    <property type="match status" value="1"/>
</dbReference>
<accession>A0A835TCD7</accession>
<dbReference type="PANTHER" id="PTHR45725">
    <property type="entry name" value="FORMIN HOMOLOGY 2 FAMILY MEMBER"/>
    <property type="match status" value="1"/>
</dbReference>
<evidence type="ECO:0000313" key="3">
    <source>
        <dbReference type="EMBL" id="KAG2435395.1"/>
    </source>
</evidence>
<feature type="region of interest" description="Disordered" evidence="1">
    <location>
        <begin position="535"/>
        <end position="556"/>
    </location>
</feature>
<protein>
    <submittedName>
        <fullName evidence="3">Uncharacterized protein</fullName>
    </submittedName>
</protein>
<gene>
    <name evidence="3" type="ORF">HXX76_007467</name>
</gene>
<organism evidence="3 4">
    <name type="scientific">Chlamydomonas incerta</name>
    <dbReference type="NCBI Taxonomy" id="51695"/>
    <lineage>
        <taxon>Eukaryota</taxon>
        <taxon>Viridiplantae</taxon>
        <taxon>Chlorophyta</taxon>
        <taxon>core chlorophytes</taxon>
        <taxon>Chlorophyceae</taxon>
        <taxon>CS clade</taxon>
        <taxon>Chlamydomonadales</taxon>
        <taxon>Chlamydomonadaceae</taxon>
        <taxon>Chlamydomonas</taxon>
    </lineage>
</organism>
<dbReference type="InterPro" id="IPR051425">
    <property type="entry name" value="Formin_Homology"/>
</dbReference>
<keyword evidence="4" id="KW-1185">Reference proteome</keyword>
<evidence type="ECO:0000256" key="2">
    <source>
        <dbReference type="SAM" id="Phobius"/>
    </source>
</evidence>
<dbReference type="Proteomes" id="UP000650467">
    <property type="component" value="Unassembled WGS sequence"/>
</dbReference>
<name>A0A835TCD7_CHLIN</name>